<dbReference type="Pfam" id="PF13477">
    <property type="entry name" value="Glyco_trans_4_2"/>
    <property type="match status" value="1"/>
</dbReference>
<sequence>MKENRMCVVTTTSITIKSFLLQQLIFLSQNGYDITIVCNYDEELIAFLPKNIKYNPITMKRGVDGLGALNSLDLLYKLFKKERFDIVQYSTPNAALYASIASWLTRTPVRLYCQWGIRYVGFTGWRRRVFKAIEKIVCSLSTYIEPDSYGNLQFSKSEKLYTSNKSNVIWNGSANGVDLNRFDFTSKQKWSDEIRQKYKISNDDLVFGFIGRLNKDKGINELLSAFKYISQHNVNVKLMMIGPEENAGVHQDLFEWSQQSETVIYCGFTNEVEKYYSALDVFILPSYREGFGSVVIEAEAMGIPVIVTDIPGPTDAMLRGETGLVVPKGEVDPLIEAMKTMLNPTLRHEMGEKAIVFVREKFDQRVLWKHILEDRNRLVMKERARKEGVV</sequence>
<accession>A0A9X2CMZ6</accession>
<evidence type="ECO:0000313" key="4">
    <source>
        <dbReference type="Proteomes" id="UP001139150"/>
    </source>
</evidence>
<dbReference type="EMBL" id="JAKRYL010000002">
    <property type="protein sequence ID" value="MCL7746083.1"/>
    <property type="molecule type" value="Genomic_DNA"/>
</dbReference>
<keyword evidence="4" id="KW-1185">Reference proteome</keyword>
<name>A0A9X2CMZ6_9BACI</name>
<reference evidence="3" key="1">
    <citation type="submission" date="2022-02" db="EMBL/GenBank/DDBJ databases">
        <title>Halalkalibacter sp. nov. isolated from Lonar Lake, India.</title>
        <authorList>
            <person name="Joshi A."/>
            <person name="Thite S."/>
            <person name="Lodha T."/>
        </authorList>
    </citation>
    <scope>NUCLEOTIDE SEQUENCE</scope>
    <source>
        <strain evidence="3">MEB205</strain>
    </source>
</reference>
<comment type="caution">
    <text evidence="3">The sequence shown here is derived from an EMBL/GenBank/DDBJ whole genome shotgun (WGS) entry which is preliminary data.</text>
</comment>
<dbReference type="InterPro" id="IPR028098">
    <property type="entry name" value="Glyco_trans_4-like_N"/>
</dbReference>
<dbReference type="Proteomes" id="UP001139150">
    <property type="component" value="Unassembled WGS sequence"/>
</dbReference>
<dbReference type="AlphaFoldDB" id="A0A9X2CMZ6"/>
<dbReference type="SUPFAM" id="SSF53756">
    <property type="entry name" value="UDP-Glycosyltransferase/glycogen phosphorylase"/>
    <property type="match status" value="1"/>
</dbReference>
<dbReference type="Gene3D" id="3.40.50.2000">
    <property type="entry name" value="Glycogen Phosphorylase B"/>
    <property type="match status" value="2"/>
</dbReference>
<evidence type="ECO:0000259" key="1">
    <source>
        <dbReference type="Pfam" id="PF00534"/>
    </source>
</evidence>
<feature type="domain" description="Glycosyl transferase family 1" evidence="1">
    <location>
        <begin position="192"/>
        <end position="354"/>
    </location>
</feature>
<evidence type="ECO:0000313" key="3">
    <source>
        <dbReference type="EMBL" id="MCL7746083.1"/>
    </source>
</evidence>
<organism evidence="3 4">
    <name type="scientific">Halalkalibacter alkaliphilus</name>
    <dbReference type="NCBI Taxonomy" id="2917993"/>
    <lineage>
        <taxon>Bacteria</taxon>
        <taxon>Bacillati</taxon>
        <taxon>Bacillota</taxon>
        <taxon>Bacilli</taxon>
        <taxon>Bacillales</taxon>
        <taxon>Bacillaceae</taxon>
        <taxon>Halalkalibacter</taxon>
    </lineage>
</organism>
<dbReference type="RefSeq" id="WP_250095009.1">
    <property type="nucleotide sequence ID" value="NZ_JAKRYL010000002.1"/>
</dbReference>
<gene>
    <name evidence="3" type="ORF">MF646_03000</name>
</gene>
<feature type="domain" description="Glycosyltransferase subfamily 4-like N-terminal" evidence="2">
    <location>
        <begin position="19"/>
        <end position="144"/>
    </location>
</feature>
<evidence type="ECO:0000259" key="2">
    <source>
        <dbReference type="Pfam" id="PF13477"/>
    </source>
</evidence>
<dbReference type="GO" id="GO:0016757">
    <property type="term" value="F:glycosyltransferase activity"/>
    <property type="evidence" value="ECO:0007669"/>
    <property type="project" value="InterPro"/>
</dbReference>
<dbReference type="CDD" id="cd03808">
    <property type="entry name" value="GT4_CapM-like"/>
    <property type="match status" value="1"/>
</dbReference>
<dbReference type="PANTHER" id="PTHR12526:SF630">
    <property type="entry name" value="GLYCOSYLTRANSFERASE"/>
    <property type="match status" value="1"/>
</dbReference>
<protein>
    <submittedName>
        <fullName evidence="3">Glycosyltransferase family 4 protein</fullName>
    </submittedName>
</protein>
<proteinExistence type="predicted"/>
<dbReference type="InterPro" id="IPR001296">
    <property type="entry name" value="Glyco_trans_1"/>
</dbReference>
<dbReference type="PANTHER" id="PTHR12526">
    <property type="entry name" value="GLYCOSYLTRANSFERASE"/>
    <property type="match status" value="1"/>
</dbReference>
<dbReference type="Pfam" id="PF00534">
    <property type="entry name" value="Glycos_transf_1"/>
    <property type="match status" value="1"/>
</dbReference>